<gene>
    <name evidence="1" type="primary">73</name>
    <name evidence="1" type="ORF">SEA_WAMBURGRXPRESS_74</name>
</gene>
<dbReference type="Proteomes" id="UP000267267">
    <property type="component" value="Segment"/>
</dbReference>
<evidence type="ECO:0000313" key="1">
    <source>
        <dbReference type="EMBL" id="AYD82252.1"/>
    </source>
</evidence>
<evidence type="ECO:0000313" key="2">
    <source>
        <dbReference type="Proteomes" id="UP000267267"/>
    </source>
</evidence>
<proteinExistence type="predicted"/>
<reference evidence="1 2" key="1">
    <citation type="submission" date="2018-08" db="EMBL/GenBank/DDBJ databases">
        <authorList>
            <person name="Hellinger R.D."/>
            <person name="Sparks H.E."/>
            <person name="Pedulla M.L."/>
            <person name="Garlena R.A."/>
            <person name="Russell D.A."/>
            <person name="Pope W.H."/>
            <person name="Jacobs-Sera D."/>
            <person name="Hatfull G.F."/>
        </authorList>
    </citation>
    <scope>NUCLEOTIDE SEQUENCE [LARGE SCALE GENOMIC DNA]</scope>
</reference>
<sequence length="82" mass="8740">MATAPKIESLPITIDNNPETETVTLTIPFEAALLVREAIMGLATELVSDNTFHENEKLSLVSSTAAINLGTLYHAMGKAGIQ</sequence>
<accession>A0A386KBV3</accession>
<name>A0A386KBV3_9CAUD</name>
<dbReference type="EMBL" id="MH744425">
    <property type="protein sequence ID" value="AYD82252.1"/>
    <property type="molecule type" value="Genomic_DNA"/>
</dbReference>
<protein>
    <submittedName>
        <fullName evidence="1">Uncharacterized protein</fullName>
    </submittedName>
</protein>
<organism evidence="1 2">
    <name type="scientific">Mycobacterium phage Wamburgrxpress</name>
    <dbReference type="NCBI Taxonomy" id="2315617"/>
    <lineage>
        <taxon>Viruses</taxon>
        <taxon>Duplodnaviria</taxon>
        <taxon>Heunggongvirae</taxon>
        <taxon>Uroviricota</taxon>
        <taxon>Caudoviricetes</taxon>
        <taxon>Vilmaviridae</taxon>
        <taxon>Lclasvirinae</taxon>
        <taxon>Bronvirus</taxon>
        <taxon>Bronvirus joedirt</taxon>
        <taxon>Mycobacterium virus JoeDirt</taxon>
    </lineage>
</organism>